<protein>
    <recommendedName>
        <fullName evidence="4">UmuC domain-containing protein</fullName>
    </recommendedName>
</protein>
<comment type="caution">
    <text evidence="5">The sequence shown here is derived from an EMBL/GenBank/DDBJ whole genome shotgun (WGS) entry which is preliminary data.</text>
</comment>
<dbReference type="InterPro" id="IPR053848">
    <property type="entry name" value="IMS_HHH_1"/>
</dbReference>
<feature type="domain" description="UmuC" evidence="4">
    <location>
        <begin position="25"/>
        <end position="127"/>
    </location>
</feature>
<evidence type="ECO:0000313" key="6">
    <source>
        <dbReference type="Proteomes" id="UP001499884"/>
    </source>
</evidence>
<reference evidence="6" key="1">
    <citation type="journal article" date="2019" name="Int. J. Syst. Evol. Microbiol.">
        <title>The Global Catalogue of Microorganisms (GCM) 10K type strain sequencing project: providing services to taxonomists for standard genome sequencing and annotation.</title>
        <authorList>
            <consortium name="The Broad Institute Genomics Platform"/>
            <consortium name="The Broad Institute Genome Sequencing Center for Infectious Disease"/>
            <person name="Wu L."/>
            <person name="Ma J."/>
        </authorList>
    </citation>
    <scope>NUCLEOTIDE SEQUENCE [LARGE SCALE GENOMIC DNA]</scope>
    <source>
        <strain evidence="6">JCM 30846</strain>
    </source>
</reference>
<keyword evidence="2" id="KW-0227">DNA damage</keyword>
<evidence type="ECO:0000313" key="5">
    <source>
        <dbReference type="EMBL" id="GAA3757084.1"/>
    </source>
</evidence>
<name>A0ABP7G959_9ACTN</name>
<accession>A0ABP7G959</accession>
<keyword evidence="6" id="KW-1185">Reference proteome</keyword>
<organism evidence="5 6">
    <name type="scientific">Streptomyces tremellae</name>
    <dbReference type="NCBI Taxonomy" id="1124239"/>
    <lineage>
        <taxon>Bacteria</taxon>
        <taxon>Bacillati</taxon>
        <taxon>Actinomycetota</taxon>
        <taxon>Actinomycetes</taxon>
        <taxon>Kitasatosporales</taxon>
        <taxon>Streptomycetaceae</taxon>
        <taxon>Streptomyces</taxon>
    </lineage>
</organism>
<comment type="similarity">
    <text evidence="1">Belongs to the DNA polymerase type-Y family.</text>
</comment>
<dbReference type="Gene3D" id="3.30.1490.100">
    <property type="entry name" value="DNA polymerase, Y-family, little finger domain"/>
    <property type="match status" value="1"/>
</dbReference>
<dbReference type="Proteomes" id="UP001499884">
    <property type="component" value="Unassembled WGS sequence"/>
</dbReference>
<dbReference type="Gene3D" id="3.30.70.270">
    <property type="match status" value="1"/>
</dbReference>
<dbReference type="PANTHER" id="PTHR35369:SF2">
    <property type="entry name" value="BLR3025 PROTEIN"/>
    <property type="match status" value="1"/>
</dbReference>
<proteinExistence type="inferred from homology"/>
<dbReference type="InterPro" id="IPR043502">
    <property type="entry name" value="DNA/RNA_pol_sf"/>
</dbReference>
<evidence type="ECO:0000259" key="4">
    <source>
        <dbReference type="PROSITE" id="PS50173"/>
    </source>
</evidence>
<dbReference type="EMBL" id="BAABEP010000072">
    <property type="protein sequence ID" value="GAA3757084.1"/>
    <property type="molecule type" value="Genomic_DNA"/>
</dbReference>
<dbReference type="InterPro" id="IPR036775">
    <property type="entry name" value="DNA_pol_Y-fam_lit_finger_sf"/>
</dbReference>
<dbReference type="InterPro" id="IPR050356">
    <property type="entry name" value="SulA_CellDiv_inhibitor"/>
</dbReference>
<evidence type="ECO:0000256" key="3">
    <source>
        <dbReference type="ARBA" id="ARBA00025589"/>
    </source>
</evidence>
<dbReference type="PANTHER" id="PTHR35369">
    <property type="entry name" value="BLR3025 PROTEIN-RELATED"/>
    <property type="match status" value="1"/>
</dbReference>
<dbReference type="PROSITE" id="PS50173">
    <property type="entry name" value="UMUC"/>
    <property type="match status" value="1"/>
</dbReference>
<sequence length="328" mass="34258">MAFEPRERRMIICVRLRDGAALPDLLGVARGISPVVQALPPDTALVDVAGAERYFGQDAAHLASVLRVRALAYAGADCALGVAATPLLARMAARLAAHGETVAVADGARGAAAFLAPRPVGALPGVGAATARTPRGYGLDTVGKAAAVPLATLQRLLGVRAGREVYEKAHGIDRTAVVPDAGATVLAAERAFARDELDHGAHRGALLSAAGELGAGLRDRGQACRALTLVVRYADGSATPRTRTLPEATAHTPALTAAAYRMHERLGLQRARVRALSLRAEALVPAERATRQLTFDPTDERARRLEETADRVRARFGPTAIRPGTLAA</sequence>
<dbReference type="InterPro" id="IPR043128">
    <property type="entry name" value="Rev_trsase/Diguanyl_cyclase"/>
</dbReference>
<dbReference type="Pfam" id="PF11799">
    <property type="entry name" value="IMS_C"/>
    <property type="match status" value="1"/>
</dbReference>
<evidence type="ECO:0000256" key="1">
    <source>
        <dbReference type="ARBA" id="ARBA00010945"/>
    </source>
</evidence>
<comment type="function">
    <text evidence="3">Poorly processive, error-prone DNA polymerase involved in untargeted mutagenesis. Copies undamaged DNA at stalled replication forks, which arise in vivo from mismatched or misaligned primer ends. These misaligned primers can be extended by PolIV. Exhibits no 3'-5' exonuclease (proofreading) activity. May be involved in translesional synthesis, in conjunction with the beta clamp from PolIII.</text>
</comment>
<evidence type="ECO:0000256" key="2">
    <source>
        <dbReference type="ARBA" id="ARBA00022763"/>
    </source>
</evidence>
<gene>
    <name evidence="5" type="ORF">GCM10023082_60070</name>
</gene>
<dbReference type="InterPro" id="IPR017961">
    <property type="entry name" value="DNA_pol_Y-fam_little_finger"/>
</dbReference>
<dbReference type="InterPro" id="IPR001126">
    <property type="entry name" value="UmuC"/>
</dbReference>
<dbReference type="SUPFAM" id="SSF56672">
    <property type="entry name" value="DNA/RNA polymerases"/>
    <property type="match status" value="1"/>
</dbReference>
<dbReference type="SUPFAM" id="SSF100879">
    <property type="entry name" value="Lesion bypass DNA polymerase (Y-family), little finger domain"/>
    <property type="match status" value="1"/>
</dbReference>
<dbReference type="Pfam" id="PF21999">
    <property type="entry name" value="IMS_HHH_1"/>
    <property type="match status" value="1"/>
</dbReference>
<dbReference type="Gene3D" id="1.10.150.20">
    <property type="entry name" value="5' to 3' exonuclease, C-terminal subdomain"/>
    <property type="match status" value="1"/>
</dbReference>